<proteinExistence type="predicted"/>
<gene>
    <name evidence="2" type="ORF">J3D65DRAFT_292952</name>
</gene>
<keyword evidence="3" id="KW-1185">Reference proteome</keyword>
<reference evidence="2 3" key="1">
    <citation type="submission" date="2024-04" db="EMBL/GenBank/DDBJ databases">
        <title>Phyllosticta paracitricarpa is synonymous to the EU quarantine fungus P. citricarpa based on phylogenomic analyses.</title>
        <authorList>
            <consortium name="Lawrence Berkeley National Laboratory"/>
            <person name="Van ingen-buijs V.A."/>
            <person name="Van westerhoven A.C."/>
            <person name="Haridas S."/>
            <person name="Skiadas P."/>
            <person name="Martin F."/>
            <person name="Groenewald J.Z."/>
            <person name="Crous P.W."/>
            <person name="Seidl M.F."/>
        </authorList>
    </citation>
    <scope>NUCLEOTIDE SEQUENCE [LARGE SCALE GENOMIC DNA]</scope>
    <source>
        <strain evidence="2 3">CPC 17464</strain>
    </source>
</reference>
<evidence type="ECO:0000313" key="2">
    <source>
        <dbReference type="EMBL" id="KAK7539739.1"/>
    </source>
</evidence>
<dbReference type="GeneID" id="92028064"/>
<evidence type="ECO:0000256" key="1">
    <source>
        <dbReference type="SAM" id="MobiDB-lite"/>
    </source>
</evidence>
<evidence type="ECO:0000313" key="3">
    <source>
        <dbReference type="Proteomes" id="UP001360953"/>
    </source>
</evidence>
<name>A0ABR1LX17_9PEZI</name>
<comment type="caution">
    <text evidence="2">The sequence shown here is derived from an EMBL/GenBank/DDBJ whole genome shotgun (WGS) entry which is preliminary data.</text>
</comment>
<dbReference type="RefSeq" id="XP_066657010.1">
    <property type="nucleotide sequence ID" value="XM_066795158.1"/>
</dbReference>
<protein>
    <submittedName>
        <fullName evidence="2">Uncharacterized protein</fullName>
    </submittedName>
</protein>
<sequence length="243" mass="26402">MATSRQAVGGARAPMRCAPHLAQHITNWPGSSRPITYPFKSSSSLRRGTARLPCCWRDRKPPCAPFLDFSPAVTVRAWSLCVSLAVGLGVTACRRTAAAAPPPPTPPLDDATRRARHHPDAKTTDGTGLRFGRNRCHTRQLSQAVEQSPPLASIFLPSTTTAGQLSVYNTTCRARLASPSANCHAPLQQNNEPLTSLSAQPQLYFFVQYLPFEDPSRDTHNPASSKARDITQSPSRLSTPHTQ</sequence>
<organism evidence="2 3">
    <name type="scientific">Phyllosticta citribraziliensis</name>
    <dbReference type="NCBI Taxonomy" id="989973"/>
    <lineage>
        <taxon>Eukaryota</taxon>
        <taxon>Fungi</taxon>
        <taxon>Dikarya</taxon>
        <taxon>Ascomycota</taxon>
        <taxon>Pezizomycotina</taxon>
        <taxon>Dothideomycetes</taxon>
        <taxon>Dothideomycetes incertae sedis</taxon>
        <taxon>Botryosphaeriales</taxon>
        <taxon>Phyllostictaceae</taxon>
        <taxon>Phyllosticta</taxon>
    </lineage>
</organism>
<feature type="region of interest" description="Disordered" evidence="1">
    <location>
        <begin position="97"/>
        <end position="132"/>
    </location>
</feature>
<dbReference type="EMBL" id="JBBPEH010000004">
    <property type="protein sequence ID" value="KAK7539739.1"/>
    <property type="molecule type" value="Genomic_DNA"/>
</dbReference>
<feature type="compositionally biased region" description="Basic and acidic residues" evidence="1">
    <location>
        <begin position="110"/>
        <end position="123"/>
    </location>
</feature>
<accession>A0ABR1LX17</accession>
<feature type="region of interest" description="Disordered" evidence="1">
    <location>
        <begin position="215"/>
        <end position="243"/>
    </location>
</feature>
<dbReference type="Proteomes" id="UP001360953">
    <property type="component" value="Unassembled WGS sequence"/>
</dbReference>
<feature type="compositionally biased region" description="Polar residues" evidence="1">
    <location>
        <begin position="230"/>
        <end position="243"/>
    </location>
</feature>